<organism evidence="7">
    <name type="scientific">anaerobic digester metagenome</name>
    <dbReference type="NCBI Taxonomy" id="1263854"/>
    <lineage>
        <taxon>unclassified sequences</taxon>
        <taxon>metagenomes</taxon>
        <taxon>ecological metagenomes</taxon>
    </lineage>
</organism>
<evidence type="ECO:0000259" key="5">
    <source>
        <dbReference type="PROSITE" id="PS50823"/>
    </source>
</evidence>
<dbReference type="Gene3D" id="3.30.300.20">
    <property type="match status" value="1"/>
</dbReference>
<dbReference type="GO" id="GO:0019843">
    <property type="term" value="F:rRNA binding"/>
    <property type="evidence" value="ECO:0007669"/>
    <property type="project" value="TreeGrafter"/>
</dbReference>
<dbReference type="CDD" id="cd22534">
    <property type="entry name" value="KH-II_Era"/>
    <property type="match status" value="1"/>
</dbReference>
<dbReference type="Gene3D" id="3.40.50.300">
    <property type="entry name" value="P-loop containing nucleotide triphosphate hydrolases"/>
    <property type="match status" value="1"/>
</dbReference>
<dbReference type="InterPro" id="IPR005225">
    <property type="entry name" value="Small_GTP-bd"/>
</dbReference>
<feature type="domain" description="KH type-2" evidence="5">
    <location>
        <begin position="261"/>
        <end position="313"/>
    </location>
</feature>
<dbReference type="PROSITE" id="PS51713">
    <property type="entry name" value="G_ERA"/>
    <property type="match status" value="1"/>
</dbReference>
<protein>
    <submittedName>
        <fullName evidence="7">Maturation of 16S RNA and assembly of 30S ribosomal subunit GTPase</fullName>
    </submittedName>
</protein>
<dbReference type="FunFam" id="3.30.300.20:FF:000003">
    <property type="entry name" value="GTPase Era"/>
    <property type="match status" value="1"/>
</dbReference>
<dbReference type="SUPFAM" id="SSF54814">
    <property type="entry name" value="Prokaryotic type KH domain (KH-domain type II)"/>
    <property type="match status" value="1"/>
</dbReference>
<dbReference type="EMBL" id="CAADRN010000208">
    <property type="protein sequence ID" value="VFU15103.1"/>
    <property type="molecule type" value="Genomic_DNA"/>
</dbReference>
<dbReference type="SUPFAM" id="SSF52540">
    <property type="entry name" value="P-loop containing nucleoside triphosphate hydrolases"/>
    <property type="match status" value="1"/>
</dbReference>
<name>A0A485M041_9ZZZZ</name>
<feature type="domain" description="Era-type G" evidence="6">
    <location>
        <begin position="38"/>
        <end position="205"/>
    </location>
</feature>
<dbReference type="GO" id="GO:0000028">
    <property type="term" value="P:ribosomal small subunit assembly"/>
    <property type="evidence" value="ECO:0007669"/>
    <property type="project" value="TreeGrafter"/>
</dbReference>
<sequence>MFFLEVTRLKFLKSKQSLKISAHKVKVVPLEKVNDSFKSGFVALVGRTNVGKSTLLNKLMGRKMAIMSDKPQTTRNKILCVLTRPESQIIFLDTPGIHKPKHKLGERLVQVALKTLNEVDLILFLVEANQLPGPGDRFVAERFTGLKTPVILVINKIDLVLKEDLFPLIEQYSKLYNFKEIVPVSALTGENLPRLLEVITGNLGEGPKYYPEDMLTDRPEAFIMAELIREKVLCLTSQEIPHSVAVVIEDLTRRSNELVAVRAVIYTERDSQKGILIGKKGQMLKQIGRLAREDIENLLGSKIYLELWVKVKSDWRNKEAQIKQFGYREEF</sequence>
<dbReference type="GO" id="GO:0005829">
    <property type="term" value="C:cytosol"/>
    <property type="evidence" value="ECO:0007669"/>
    <property type="project" value="TreeGrafter"/>
</dbReference>
<dbReference type="InterPro" id="IPR005662">
    <property type="entry name" value="GTPase_Era-like"/>
</dbReference>
<evidence type="ECO:0000256" key="4">
    <source>
        <dbReference type="ARBA" id="ARBA00023134"/>
    </source>
</evidence>
<dbReference type="InterPro" id="IPR015946">
    <property type="entry name" value="KH_dom-like_a/b"/>
</dbReference>
<dbReference type="InterPro" id="IPR027417">
    <property type="entry name" value="P-loop_NTPase"/>
</dbReference>
<dbReference type="Pfam" id="PF07650">
    <property type="entry name" value="KH_2"/>
    <property type="match status" value="1"/>
</dbReference>
<dbReference type="NCBIfam" id="TIGR00231">
    <property type="entry name" value="small_GTP"/>
    <property type="match status" value="1"/>
</dbReference>
<dbReference type="PANTHER" id="PTHR42698:SF1">
    <property type="entry name" value="GTPASE ERA, MITOCHONDRIAL"/>
    <property type="match status" value="1"/>
</dbReference>
<dbReference type="InterPro" id="IPR006073">
    <property type="entry name" value="GTP-bd"/>
</dbReference>
<dbReference type="InterPro" id="IPR009019">
    <property type="entry name" value="KH_sf_prok-type"/>
</dbReference>
<evidence type="ECO:0000256" key="1">
    <source>
        <dbReference type="ARBA" id="ARBA00007921"/>
    </source>
</evidence>
<dbReference type="GO" id="GO:0005525">
    <property type="term" value="F:GTP binding"/>
    <property type="evidence" value="ECO:0007669"/>
    <property type="project" value="UniProtKB-KW"/>
</dbReference>
<evidence type="ECO:0000256" key="2">
    <source>
        <dbReference type="ARBA" id="ARBA00022741"/>
    </source>
</evidence>
<proteinExistence type="inferred from homology"/>
<keyword evidence="4" id="KW-0342">GTP-binding</keyword>
<evidence type="ECO:0000259" key="6">
    <source>
        <dbReference type="PROSITE" id="PS51713"/>
    </source>
</evidence>
<dbReference type="NCBIfam" id="TIGR00436">
    <property type="entry name" value="era"/>
    <property type="match status" value="1"/>
</dbReference>
<evidence type="ECO:0000313" key="7">
    <source>
        <dbReference type="EMBL" id="VFU15103.1"/>
    </source>
</evidence>
<reference evidence="7" key="1">
    <citation type="submission" date="2019-03" db="EMBL/GenBank/DDBJ databases">
        <authorList>
            <person name="Hao L."/>
        </authorList>
    </citation>
    <scope>NUCLEOTIDE SEQUENCE</scope>
</reference>
<keyword evidence="3" id="KW-0694">RNA-binding</keyword>
<dbReference type="Pfam" id="PF01926">
    <property type="entry name" value="MMR_HSR1"/>
    <property type="match status" value="1"/>
</dbReference>
<dbReference type="InterPro" id="IPR030388">
    <property type="entry name" value="G_ERA_dom"/>
</dbReference>
<comment type="similarity">
    <text evidence="1">Belongs to the TRAFAC class TrmE-Era-EngA-EngB-Septin-like GTPase superfamily. Era GTPase family.</text>
</comment>
<accession>A0A485M041</accession>
<dbReference type="CDD" id="cd04163">
    <property type="entry name" value="Era"/>
    <property type="match status" value="1"/>
</dbReference>
<dbReference type="NCBIfam" id="NF000908">
    <property type="entry name" value="PRK00089.1"/>
    <property type="match status" value="1"/>
</dbReference>
<dbReference type="AlphaFoldDB" id="A0A485M041"/>
<dbReference type="PROSITE" id="PS50823">
    <property type="entry name" value="KH_TYPE_2"/>
    <property type="match status" value="1"/>
</dbReference>
<dbReference type="HAMAP" id="MF_00367">
    <property type="entry name" value="GTPase_Era"/>
    <property type="match status" value="1"/>
</dbReference>
<keyword evidence="2" id="KW-0547">Nucleotide-binding</keyword>
<dbReference type="FunFam" id="3.40.50.300:FF:000094">
    <property type="entry name" value="GTPase Era"/>
    <property type="match status" value="1"/>
</dbReference>
<gene>
    <name evidence="7" type="primary">era</name>
    <name evidence="7" type="ORF">SCFA_2860004</name>
</gene>
<dbReference type="PANTHER" id="PTHR42698">
    <property type="entry name" value="GTPASE ERA"/>
    <property type="match status" value="1"/>
</dbReference>
<dbReference type="InterPro" id="IPR004044">
    <property type="entry name" value="KH_dom_type_2"/>
</dbReference>
<dbReference type="GO" id="GO:0043024">
    <property type="term" value="F:ribosomal small subunit binding"/>
    <property type="evidence" value="ECO:0007669"/>
    <property type="project" value="TreeGrafter"/>
</dbReference>
<evidence type="ECO:0000256" key="3">
    <source>
        <dbReference type="ARBA" id="ARBA00022884"/>
    </source>
</evidence>